<name>A0ABW6FAS3_9ACTN</name>
<sequence length="254" mass="26785">MNHHRERDPGADGSQEPGTSPPAAPRPTMVESMGGTAGFVYSTVPVVVFVIALALQPTEVAVIAAIVTGVLFALVRMVRGERFLSASGSLAGVLVAAGIVALTGSAKDFFLLGIWVAFAGFVVTFGSVLMRRPLSGVAWNLLHGGTYAWRENRTVLHAHDVATLAAALVLGARFVVKQWLYVHDSTGWLAFAKIAMGTPLTVVAALAIAWAFRRTSTCLVTQTRPAEPAVRQGAGMPPQHNAEARPSPRRPGNG</sequence>
<feature type="transmembrane region" description="Helical" evidence="2">
    <location>
        <begin position="61"/>
        <end position="78"/>
    </location>
</feature>
<proteinExistence type="predicted"/>
<evidence type="ECO:0000256" key="1">
    <source>
        <dbReference type="SAM" id="MobiDB-lite"/>
    </source>
</evidence>
<feature type="compositionally biased region" description="Basic and acidic residues" evidence="1">
    <location>
        <begin position="1"/>
        <end position="10"/>
    </location>
</feature>
<keyword evidence="4" id="KW-1185">Reference proteome</keyword>
<reference evidence="3 4" key="1">
    <citation type="submission" date="2024-09" db="EMBL/GenBank/DDBJ databases">
        <title>The Natural Products Discovery Center: Release of the First 8490 Sequenced Strains for Exploring Actinobacteria Biosynthetic Diversity.</title>
        <authorList>
            <person name="Kalkreuter E."/>
            <person name="Kautsar S.A."/>
            <person name="Yang D."/>
            <person name="Bader C.D."/>
            <person name="Teijaro C.N."/>
            <person name="Fluegel L."/>
            <person name="Davis C.M."/>
            <person name="Simpson J.R."/>
            <person name="Lauterbach L."/>
            <person name="Steele A.D."/>
            <person name="Gui C."/>
            <person name="Meng S."/>
            <person name="Li G."/>
            <person name="Viehrig K."/>
            <person name="Ye F."/>
            <person name="Su P."/>
            <person name="Kiefer A.F."/>
            <person name="Nichols A."/>
            <person name="Cepeda A.J."/>
            <person name="Yan W."/>
            <person name="Fan B."/>
            <person name="Jiang Y."/>
            <person name="Adhikari A."/>
            <person name="Zheng C.-J."/>
            <person name="Schuster L."/>
            <person name="Cowan T.M."/>
            <person name="Smanski M.J."/>
            <person name="Chevrette M.G."/>
            <person name="De Carvalho L.P.S."/>
            <person name="Shen B."/>
        </authorList>
    </citation>
    <scope>NUCLEOTIDE SEQUENCE [LARGE SCALE GENOMIC DNA]</scope>
    <source>
        <strain evidence="3 4">NPDC058428</strain>
    </source>
</reference>
<accession>A0ABW6FAS3</accession>
<feature type="region of interest" description="Disordered" evidence="1">
    <location>
        <begin position="1"/>
        <end position="28"/>
    </location>
</feature>
<feature type="transmembrane region" description="Helical" evidence="2">
    <location>
        <begin position="155"/>
        <end position="176"/>
    </location>
</feature>
<dbReference type="Pfam" id="PF11361">
    <property type="entry name" value="DUF3159"/>
    <property type="match status" value="1"/>
</dbReference>
<organism evidence="3 4">
    <name type="scientific">Streptomyces rubiginosohelvolus</name>
    <dbReference type="NCBI Taxonomy" id="67362"/>
    <lineage>
        <taxon>Bacteria</taxon>
        <taxon>Bacillati</taxon>
        <taxon>Actinomycetota</taxon>
        <taxon>Actinomycetes</taxon>
        <taxon>Kitasatosporales</taxon>
        <taxon>Streptomycetaceae</taxon>
        <taxon>Streptomyces</taxon>
    </lineage>
</organism>
<dbReference type="Proteomes" id="UP001598352">
    <property type="component" value="Unassembled WGS sequence"/>
</dbReference>
<keyword evidence="2" id="KW-1133">Transmembrane helix</keyword>
<feature type="region of interest" description="Disordered" evidence="1">
    <location>
        <begin position="226"/>
        <end position="254"/>
    </location>
</feature>
<dbReference type="EMBL" id="JBHXKZ010000032">
    <property type="protein sequence ID" value="MFD4826734.1"/>
    <property type="molecule type" value="Genomic_DNA"/>
</dbReference>
<comment type="caution">
    <text evidence="3">The sequence shown here is derived from an EMBL/GenBank/DDBJ whole genome shotgun (WGS) entry which is preliminary data.</text>
</comment>
<protein>
    <submittedName>
        <fullName evidence="3">DUF3159 domain-containing protein</fullName>
    </submittedName>
</protein>
<keyword evidence="2" id="KW-0472">Membrane</keyword>
<feature type="transmembrane region" description="Helical" evidence="2">
    <location>
        <begin position="109"/>
        <end position="130"/>
    </location>
</feature>
<dbReference type="InterPro" id="IPR016566">
    <property type="entry name" value="UCP010219"/>
</dbReference>
<feature type="transmembrane region" description="Helical" evidence="2">
    <location>
        <begin position="188"/>
        <end position="212"/>
    </location>
</feature>
<feature type="transmembrane region" description="Helical" evidence="2">
    <location>
        <begin position="83"/>
        <end position="103"/>
    </location>
</feature>
<dbReference type="RefSeq" id="WP_382776888.1">
    <property type="nucleotide sequence ID" value="NZ_JBHXED010000043.1"/>
</dbReference>
<feature type="transmembrane region" description="Helical" evidence="2">
    <location>
        <begin position="36"/>
        <end position="55"/>
    </location>
</feature>
<keyword evidence="2" id="KW-0812">Transmembrane</keyword>
<evidence type="ECO:0000256" key="2">
    <source>
        <dbReference type="SAM" id="Phobius"/>
    </source>
</evidence>
<gene>
    <name evidence="3" type="ORF">ACFWOQ_29605</name>
</gene>
<evidence type="ECO:0000313" key="4">
    <source>
        <dbReference type="Proteomes" id="UP001598352"/>
    </source>
</evidence>
<evidence type="ECO:0000313" key="3">
    <source>
        <dbReference type="EMBL" id="MFD4826734.1"/>
    </source>
</evidence>